<name>A0A839Z5E1_9HYPH</name>
<evidence type="ECO:0000313" key="5">
    <source>
        <dbReference type="EMBL" id="MBB3770233.1"/>
    </source>
</evidence>
<feature type="domain" description="FAD-binding PCMH-type" evidence="4">
    <location>
        <begin position="1"/>
        <end position="179"/>
    </location>
</feature>
<keyword evidence="2" id="KW-0274">FAD</keyword>
<gene>
    <name evidence="5" type="ORF">FHS55_000819</name>
</gene>
<reference evidence="5 6" key="1">
    <citation type="submission" date="2020-08" db="EMBL/GenBank/DDBJ databases">
        <title>Genomic Encyclopedia of Type Strains, Phase IV (KMG-IV): sequencing the most valuable type-strain genomes for metagenomic binning, comparative biology and taxonomic classification.</title>
        <authorList>
            <person name="Goeker M."/>
        </authorList>
    </citation>
    <scope>NUCLEOTIDE SEQUENCE [LARGE SCALE GENOMIC DNA]</scope>
    <source>
        <strain evidence="5 6">DSM 5895</strain>
    </source>
</reference>
<dbReference type="AlphaFoldDB" id="A0A839Z5E1"/>
<keyword evidence="3 5" id="KW-0560">Oxidoreductase</keyword>
<sequence length="286" mass="29548">MKPARFDYARPVDLAAATAALMDAGANGAAKPIAGGQSLGPMLNLRLARPSRLVDVARLPDLRRVEEGAGGVLFGAAITHAEFEDGAVPDPTPGFLPRIAHGIAYRAVRNRGTIGGSLAHADPAADWPTTLAALGARVHLAGPAGRREMPVEAFILGAFETALAPGEIITGVFIPRCAAGARFGYRKSCRKLGEFAEAMCAVLSDRARGVHRLVVGATEARPLVVTEAAGLIADPAGIDDLLCRAGLGGDPATFRLRRAVIGDAIAALARETTPESLTPSMKSVAP</sequence>
<comment type="caution">
    <text evidence="5">The sequence shown here is derived from an EMBL/GenBank/DDBJ whole genome shotgun (WGS) entry which is preliminary data.</text>
</comment>
<dbReference type="PANTHER" id="PTHR42659:SF2">
    <property type="entry name" value="XANTHINE DEHYDROGENASE SUBUNIT C-RELATED"/>
    <property type="match status" value="1"/>
</dbReference>
<dbReference type="EC" id="1.2.7.4" evidence="5"/>
<protein>
    <submittedName>
        <fullName evidence="5">Carbon-monoxide dehydrogenase medium subunit</fullName>
        <ecNumber evidence="5">1.2.7.4</ecNumber>
    </submittedName>
</protein>
<dbReference type="Proteomes" id="UP000533469">
    <property type="component" value="Unassembled WGS sequence"/>
</dbReference>
<dbReference type="Pfam" id="PF00941">
    <property type="entry name" value="FAD_binding_5"/>
    <property type="match status" value="1"/>
</dbReference>
<evidence type="ECO:0000256" key="1">
    <source>
        <dbReference type="ARBA" id="ARBA00022630"/>
    </source>
</evidence>
<evidence type="ECO:0000313" key="6">
    <source>
        <dbReference type="Proteomes" id="UP000533469"/>
    </source>
</evidence>
<dbReference type="InterPro" id="IPR051312">
    <property type="entry name" value="Diverse_Substr_Oxidored"/>
</dbReference>
<dbReference type="PROSITE" id="PS51387">
    <property type="entry name" value="FAD_PCMH"/>
    <property type="match status" value="1"/>
</dbReference>
<dbReference type="GO" id="GO:0071949">
    <property type="term" value="F:FAD binding"/>
    <property type="evidence" value="ECO:0007669"/>
    <property type="project" value="InterPro"/>
</dbReference>
<dbReference type="Gene3D" id="3.30.43.10">
    <property type="entry name" value="Uridine Diphospho-n-acetylenolpyruvylglucosamine Reductase, domain 2"/>
    <property type="match status" value="1"/>
</dbReference>
<evidence type="ECO:0000256" key="3">
    <source>
        <dbReference type="ARBA" id="ARBA00023002"/>
    </source>
</evidence>
<dbReference type="Gene3D" id="3.30.465.10">
    <property type="match status" value="1"/>
</dbReference>
<dbReference type="InterPro" id="IPR016167">
    <property type="entry name" value="FAD-bd_PCMH_sub1"/>
</dbReference>
<dbReference type="PANTHER" id="PTHR42659">
    <property type="entry name" value="XANTHINE DEHYDROGENASE SUBUNIT C-RELATED"/>
    <property type="match status" value="1"/>
</dbReference>
<keyword evidence="1" id="KW-0285">Flavoprotein</keyword>
<proteinExistence type="predicted"/>
<evidence type="ECO:0000259" key="4">
    <source>
        <dbReference type="PROSITE" id="PS51387"/>
    </source>
</evidence>
<dbReference type="SUPFAM" id="SSF56176">
    <property type="entry name" value="FAD-binding/transporter-associated domain-like"/>
    <property type="match status" value="1"/>
</dbReference>
<evidence type="ECO:0000256" key="2">
    <source>
        <dbReference type="ARBA" id="ARBA00022827"/>
    </source>
</evidence>
<keyword evidence="6" id="KW-1185">Reference proteome</keyword>
<dbReference type="InterPro" id="IPR016166">
    <property type="entry name" value="FAD-bd_PCMH"/>
</dbReference>
<dbReference type="RefSeq" id="WP_183188354.1">
    <property type="nucleotide sequence ID" value="NZ_JACICD010000001.1"/>
</dbReference>
<dbReference type="EMBL" id="JACICD010000001">
    <property type="protein sequence ID" value="MBB3770233.1"/>
    <property type="molecule type" value="Genomic_DNA"/>
</dbReference>
<dbReference type="InterPro" id="IPR016169">
    <property type="entry name" value="FAD-bd_PCMH_sub2"/>
</dbReference>
<dbReference type="GO" id="GO:0043885">
    <property type="term" value="F:anaerobic carbon-monoxide dehydrogenase activity"/>
    <property type="evidence" value="ECO:0007669"/>
    <property type="project" value="UniProtKB-EC"/>
</dbReference>
<organism evidence="5 6">
    <name type="scientific">Ancylobacter tetraedralis</name>
    <dbReference type="NCBI Taxonomy" id="217068"/>
    <lineage>
        <taxon>Bacteria</taxon>
        <taxon>Pseudomonadati</taxon>
        <taxon>Pseudomonadota</taxon>
        <taxon>Alphaproteobacteria</taxon>
        <taxon>Hyphomicrobiales</taxon>
        <taxon>Xanthobacteraceae</taxon>
        <taxon>Ancylobacter</taxon>
    </lineage>
</organism>
<dbReference type="InterPro" id="IPR002346">
    <property type="entry name" value="Mopterin_DH_FAD-bd"/>
</dbReference>
<dbReference type="InterPro" id="IPR036318">
    <property type="entry name" value="FAD-bd_PCMH-like_sf"/>
</dbReference>
<accession>A0A839Z5E1</accession>